<evidence type="ECO:0000256" key="3">
    <source>
        <dbReference type="ARBA" id="ARBA00022448"/>
    </source>
</evidence>
<comment type="subcellular location">
    <subcellularLocation>
        <location evidence="1 10">Cell outer membrane</location>
        <topology evidence="1 10">Multi-pass membrane protein</topology>
    </subcellularLocation>
</comment>
<keyword evidence="8 15" id="KW-0675">Receptor</keyword>
<evidence type="ECO:0000256" key="12">
    <source>
        <dbReference type="SAM" id="SignalP"/>
    </source>
</evidence>
<keyword evidence="6 11" id="KW-0798">TonB box</keyword>
<evidence type="ECO:0000256" key="7">
    <source>
        <dbReference type="ARBA" id="ARBA00023136"/>
    </source>
</evidence>
<dbReference type="InterPro" id="IPR036942">
    <property type="entry name" value="Beta-barrel_TonB_sf"/>
</dbReference>
<keyword evidence="9 10" id="KW-0998">Cell outer membrane</keyword>
<keyword evidence="3 10" id="KW-0813">Transport</keyword>
<keyword evidence="4 10" id="KW-1134">Transmembrane beta strand</keyword>
<accession>A0ABW0L009</accession>
<proteinExistence type="inferred from homology"/>
<sequence>MKLKKLMAAMAAAGFASSVASGAFAAGQATGTETRADNSAATPEKIMARVEVTGSSIKRINAETASPVQVIDAKQIENMGARTLMQVLDNLPAARPAQQDFRSMFTGSDGGSQANLRGLGAQGTLVLLNGRRLSFYGAPSGFQTMFVNIDAIPAAAIERMEVLTDGASAVYGSDAVAGVINVITKKNYQGLEARASVDKSADVDSYGERQASLLFGTGDLGSDGYNIYGSVNVYQRDRIALEETYDKRPDHFYVNNPNFISNFRIGTGSEPGVLNPGTFFVFDPARNNARTQRAVAGCPSPITEASGTRCVWNNLPYALDTGPASDRVTGYVAGRKRLGGYMEAFAEAAYTHIRMRGENGPRSFNSGTTNNWFSRNTGTKLNTFSYPYLSPNNVYLKGKLDADMAARMGGAAGLNYLLQDAVGHFGQKNVDDSYRALAGLRGPIFGDWEFETALAVAGSHSTLYQTINVNTAGFAKAFGPVTTDPVTGRTYIADNPAYKFGEISDANAALLREAYPTFDIQSWTRLITWDAKIEGTIARLGGREVRAAFGTSLMRESFDTPGNADAANGLITQQGGSWFDGKRTIAALFGEVVVPVTETLEVNAAARLDKYPNFSANLAPKVGVQWRARPDVLVRGTYSEGFRAPNLAESGEGGVFAQVGGIRDTVRCDETNAMARLLMKSVSAAEADLGRSLLNSNCSTTVGGLTPPNPDLQPEKARIATVGLVLQPVKDVSVSLDYWYVNRKNEIVRQDFNQLFTELVDAHGPTLAGTDKAIRNPLTDADRGNMAAVGIMCANPANAAACAGSIPGYSVGNLGGLINSYINRGGTLVDGFDIDARTRIGLGAWGKLNTGLSTTIRRRETYDYEDGSGFSGNYVGYYGSPRLRATFNADWVYGNFVTSLFANFTGKTKWAYGDYDTDNTPENCTAAGVSMPENLCAGAPSFTTVNLGFNWKPVKNLNLGLNIKNVMDKKPYYDPNGWEGYNHSQNLFGRQFSLSASYKFW</sequence>
<evidence type="ECO:0000259" key="14">
    <source>
        <dbReference type="Pfam" id="PF07715"/>
    </source>
</evidence>
<keyword evidence="5 10" id="KW-0812">Transmembrane</keyword>
<dbReference type="RefSeq" id="WP_379780560.1">
    <property type="nucleotide sequence ID" value="NZ_JBHSMU010000004.1"/>
</dbReference>
<dbReference type="PROSITE" id="PS52016">
    <property type="entry name" value="TONB_DEPENDENT_REC_3"/>
    <property type="match status" value="1"/>
</dbReference>
<feature type="chain" id="PRO_5045653381" evidence="12">
    <location>
        <begin position="26"/>
        <end position="1001"/>
    </location>
</feature>
<organism evidence="15 16">
    <name type="scientific">Massilia niabensis</name>
    <dbReference type="NCBI Taxonomy" id="544910"/>
    <lineage>
        <taxon>Bacteria</taxon>
        <taxon>Pseudomonadati</taxon>
        <taxon>Pseudomonadota</taxon>
        <taxon>Betaproteobacteria</taxon>
        <taxon>Burkholderiales</taxon>
        <taxon>Oxalobacteraceae</taxon>
        <taxon>Telluria group</taxon>
        <taxon>Massilia</taxon>
    </lineage>
</organism>
<dbReference type="Gene3D" id="2.40.170.20">
    <property type="entry name" value="TonB-dependent receptor, beta-barrel domain"/>
    <property type="match status" value="1"/>
</dbReference>
<dbReference type="SUPFAM" id="SSF56935">
    <property type="entry name" value="Porins"/>
    <property type="match status" value="1"/>
</dbReference>
<protein>
    <submittedName>
        <fullName evidence="15">TonB-dependent receptor plug domain-containing protein</fullName>
    </submittedName>
</protein>
<evidence type="ECO:0000313" key="16">
    <source>
        <dbReference type="Proteomes" id="UP001596050"/>
    </source>
</evidence>
<evidence type="ECO:0000256" key="4">
    <source>
        <dbReference type="ARBA" id="ARBA00022452"/>
    </source>
</evidence>
<dbReference type="EMBL" id="JBHSMU010000004">
    <property type="protein sequence ID" value="MFC5459080.1"/>
    <property type="molecule type" value="Genomic_DNA"/>
</dbReference>
<evidence type="ECO:0000256" key="2">
    <source>
        <dbReference type="ARBA" id="ARBA00009810"/>
    </source>
</evidence>
<comment type="caution">
    <text evidence="15">The sequence shown here is derived from an EMBL/GenBank/DDBJ whole genome shotgun (WGS) entry which is preliminary data.</text>
</comment>
<dbReference type="InterPro" id="IPR039426">
    <property type="entry name" value="TonB-dep_rcpt-like"/>
</dbReference>
<evidence type="ECO:0000256" key="6">
    <source>
        <dbReference type="ARBA" id="ARBA00023077"/>
    </source>
</evidence>
<dbReference type="Proteomes" id="UP001596050">
    <property type="component" value="Unassembled WGS sequence"/>
</dbReference>
<evidence type="ECO:0000256" key="5">
    <source>
        <dbReference type="ARBA" id="ARBA00022692"/>
    </source>
</evidence>
<dbReference type="PANTHER" id="PTHR47234:SF1">
    <property type="entry name" value="TONB-DEPENDENT RECEPTOR"/>
    <property type="match status" value="1"/>
</dbReference>
<feature type="domain" description="TonB-dependent receptor-like beta-barrel" evidence="13">
    <location>
        <begin position="403"/>
        <end position="966"/>
    </location>
</feature>
<dbReference type="InterPro" id="IPR012910">
    <property type="entry name" value="Plug_dom"/>
</dbReference>
<feature type="signal peptide" evidence="12">
    <location>
        <begin position="1"/>
        <end position="25"/>
    </location>
</feature>
<dbReference type="Pfam" id="PF07715">
    <property type="entry name" value="Plug"/>
    <property type="match status" value="1"/>
</dbReference>
<evidence type="ECO:0000256" key="9">
    <source>
        <dbReference type="ARBA" id="ARBA00023237"/>
    </source>
</evidence>
<evidence type="ECO:0000256" key="1">
    <source>
        <dbReference type="ARBA" id="ARBA00004571"/>
    </source>
</evidence>
<gene>
    <name evidence="15" type="ORF">ACFPN5_04575</name>
</gene>
<dbReference type="InterPro" id="IPR037066">
    <property type="entry name" value="Plug_dom_sf"/>
</dbReference>
<evidence type="ECO:0000256" key="8">
    <source>
        <dbReference type="ARBA" id="ARBA00023170"/>
    </source>
</evidence>
<evidence type="ECO:0000256" key="11">
    <source>
        <dbReference type="RuleBase" id="RU003357"/>
    </source>
</evidence>
<name>A0ABW0L009_9BURK</name>
<keyword evidence="7 10" id="KW-0472">Membrane</keyword>
<reference evidence="16" key="1">
    <citation type="journal article" date="2019" name="Int. J. Syst. Evol. Microbiol.">
        <title>The Global Catalogue of Microorganisms (GCM) 10K type strain sequencing project: providing services to taxonomists for standard genome sequencing and annotation.</title>
        <authorList>
            <consortium name="The Broad Institute Genomics Platform"/>
            <consortium name="The Broad Institute Genome Sequencing Center for Infectious Disease"/>
            <person name="Wu L."/>
            <person name="Ma J."/>
        </authorList>
    </citation>
    <scope>NUCLEOTIDE SEQUENCE [LARGE SCALE GENOMIC DNA]</scope>
    <source>
        <strain evidence="16">KACC 12649</strain>
    </source>
</reference>
<evidence type="ECO:0000313" key="15">
    <source>
        <dbReference type="EMBL" id="MFC5459080.1"/>
    </source>
</evidence>
<keyword evidence="16" id="KW-1185">Reference proteome</keyword>
<dbReference type="Gene3D" id="2.170.130.10">
    <property type="entry name" value="TonB-dependent receptor, plug domain"/>
    <property type="match status" value="1"/>
</dbReference>
<feature type="domain" description="TonB-dependent receptor plug" evidence="14">
    <location>
        <begin position="63"/>
        <end position="179"/>
    </location>
</feature>
<evidence type="ECO:0000259" key="13">
    <source>
        <dbReference type="Pfam" id="PF00593"/>
    </source>
</evidence>
<keyword evidence="12" id="KW-0732">Signal</keyword>
<dbReference type="PANTHER" id="PTHR47234">
    <property type="match status" value="1"/>
</dbReference>
<comment type="similarity">
    <text evidence="2 10 11">Belongs to the TonB-dependent receptor family.</text>
</comment>
<evidence type="ECO:0000256" key="10">
    <source>
        <dbReference type="PROSITE-ProRule" id="PRU01360"/>
    </source>
</evidence>
<dbReference type="InterPro" id="IPR000531">
    <property type="entry name" value="Beta-barrel_TonB"/>
</dbReference>
<dbReference type="Pfam" id="PF00593">
    <property type="entry name" value="TonB_dep_Rec_b-barrel"/>
    <property type="match status" value="1"/>
</dbReference>